<dbReference type="Gene3D" id="3.90.740.10">
    <property type="entry name" value="Valyl/Leucyl/Isoleucyl-tRNA synthetase, editing domain"/>
    <property type="match status" value="1"/>
</dbReference>
<dbReference type="GO" id="GO:0006429">
    <property type="term" value="P:leucyl-tRNA aminoacylation"/>
    <property type="evidence" value="ECO:0007669"/>
    <property type="project" value="InterPro"/>
</dbReference>
<accession>A0A0G4KN58</accession>
<comment type="catalytic activity">
    <reaction evidence="9">
        <text>tRNA(Leu) + L-leucine + ATP = L-leucyl-tRNA(Leu) + AMP + diphosphate</text>
        <dbReference type="Rhea" id="RHEA:11688"/>
        <dbReference type="Rhea" id="RHEA-COMP:9613"/>
        <dbReference type="Rhea" id="RHEA-COMP:9622"/>
        <dbReference type="ChEBI" id="CHEBI:30616"/>
        <dbReference type="ChEBI" id="CHEBI:33019"/>
        <dbReference type="ChEBI" id="CHEBI:57427"/>
        <dbReference type="ChEBI" id="CHEBI:78442"/>
        <dbReference type="ChEBI" id="CHEBI:78494"/>
        <dbReference type="ChEBI" id="CHEBI:456215"/>
        <dbReference type="EC" id="6.1.1.4"/>
    </reaction>
</comment>
<dbReference type="SUPFAM" id="SSF47323">
    <property type="entry name" value="Anticodon-binding domain of a subclass of class I aminoacyl-tRNA synthetases"/>
    <property type="match status" value="1"/>
</dbReference>
<keyword evidence="7" id="KW-0030">Aminoacyl-tRNA synthetase</keyword>
<dbReference type="InterPro" id="IPR009080">
    <property type="entry name" value="tRNAsynth_Ia_anticodon-bd"/>
</dbReference>
<dbReference type="InterPro" id="IPR004493">
    <property type="entry name" value="Leu-tRNA-synth_Ia_arc/euk"/>
</dbReference>
<dbReference type="InterPro" id="IPR014729">
    <property type="entry name" value="Rossmann-like_a/b/a_fold"/>
</dbReference>
<feature type="domain" description="Methionyl/Valyl/Leucyl/Isoleucyl-tRNA synthetase anticodon-binding" evidence="13">
    <location>
        <begin position="1438"/>
        <end position="1549"/>
    </location>
</feature>
<evidence type="ECO:0000256" key="6">
    <source>
        <dbReference type="ARBA" id="ARBA00022917"/>
    </source>
</evidence>
<comment type="similarity">
    <text evidence="1">Belongs to the class-I aminoacyl-tRNA synthetase family.</text>
</comment>
<dbReference type="Proteomes" id="UP000044602">
    <property type="component" value="Unassembled WGS sequence"/>
</dbReference>
<dbReference type="Gene3D" id="3.40.50.620">
    <property type="entry name" value="HUPs"/>
    <property type="match status" value="1"/>
</dbReference>
<evidence type="ECO:0000259" key="13">
    <source>
        <dbReference type="Pfam" id="PF08264"/>
    </source>
</evidence>
<evidence type="ECO:0000256" key="10">
    <source>
        <dbReference type="SAM" id="SignalP"/>
    </source>
</evidence>
<keyword evidence="6" id="KW-0648">Protein biosynthesis</keyword>
<dbReference type="InterPro" id="IPR009008">
    <property type="entry name" value="Val/Leu/Ile-tRNA-synth_edit"/>
</dbReference>
<dbReference type="InterPro" id="IPR013155">
    <property type="entry name" value="M/V/L/I-tRNA-synth_anticd-bd"/>
</dbReference>
<dbReference type="FunFam" id="3.90.740.10:FF:000001">
    <property type="entry name" value="Leucine--tRNA ligase, cytoplasmic"/>
    <property type="match status" value="1"/>
</dbReference>
<organism evidence="14 15">
    <name type="scientific">Verticillium longisporum</name>
    <name type="common">Verticillium dahliae var. longisporum</name>
    <dbReference type="NCBI Taxonomy" id="100787"/>
    <lineage>
        <taxon>Eukaryota</taxon>
        <taxon>Fungi</taxon>
        <taxon>Dikarya</taxon>
        <taxon>Ascomycota</taxon>
        <taxon>Pezizomycotina</taxon>
        <taxon>Sordariomycetes</taxon>
        <taxon>Hypocreomycetidae</taxon>
        <taxon>Glomerellales</taxon>
        <taxon>Plectosphaerellaceae</taxon>
        <taxon>Verticillium</taxon>
    </lineage>
</organism>
<keyword evidence="4" id="KW-0547">Nucleotide-binding</keyword>
<evidence type="ECO:0000313" key="15">
    <source>
        <dbReference type="Proteomes" id="UP000044602"/>
    </source>
</evidence>
<dbReference type="Gene3D" id="3.60.15.10">
    <property type="entry name" value="Ribonuclease Z/Hydroxyacylglutathione hydrolase-like"/>
    <property type="match status" value="1"/>
</dbReference>
<evidence type="ECO:0000259" key="12">
    <source>
        <dbReference type="Pfam" id="PF00753"/>
    </source>
</evidence>
<dbReference type="Pfam" id="PF00753">
    <property type="entry name" value="Lactamase_B"/>
    <property type="match status" value="1"/>
</dbReference>
<proteinExistence type="inferred from homology"/>
<dbReference type="InterPro" id="IPR036866">
    <property type="entry name" value="RibonucZ/Hydroxyglut_hydro"/>
</dbReference>
<evidence type="ECO:0000256" key="3">
    <source>
        <dbReference type="ARBA" id="ARBA00022598"/>
    </source>
</evidence>
<evidence type="ECO:0000256" key="8">
    <source>
        <dbReference type="ARBA" id="ARBA00030520"/>
    </source>
</evidence>
<keyword evidence="10" id="KW-0732">Signal</keyword>
<evidence type="ECO:0000313" key="14">
    <source>
        <dbReference type="EMBL" id="CRK11208.1"/>
    </source>
</evidence>
<sequence>MHWTFSLALATLGQAYGCCTPKRGVDASASSPLTAQTLLSRGIEALGGSENMANITTLTYVGGDIYRTRSMLESYDLVGVDIPFSTIGNQNVSFSYDGSSIKQRIERNHQLGPYWGFARAALQPMDFTLVVHGGNQGFASVVEGSASLFAPGAPASGFTDGLLASYLIREAHRLSPMLLLEMLSNNQLSLRREKIDTHTSLPAVYDAVLGLSVIFDPATNLPYIVRSYENHGVIGKSTQDLVLQHYTAVNNVMFPTRFKSVYNDQNVIADFTVREVHINSVASTAFEVTGDRRPENVPTNSSLYSSTEVGEFFESAVWSGEYRGTFANIKATNPSPDLPGLWLLVVEDANLYRQIVYELDDYVVVADCPPHQSLLVIRWVKEKLRKPIKYVWPSHHHHDHIWGITDYVKAGAKVLTVDIARDYYSAIPRDKFVTYSTKKPFMLRDKKMQVAFVHMKESTHAADYSYALATSRCPTAKSPAVLFNADDYNPIAGLETGDQATLRVALGALANDGVPKGVIWQPAHGDSVPLPTLANATATTLLLLMAADTPPSTAGHILLDLQNFTVLRFVTQVDEDDGNPRFSEHQDWPPNLEVFYTRIDILHTLPAMATADPAKEMENLQISKTKELKGTEKRDTLIAIEKKYQQQWADSKIFEIDAPSIEEYPLDSISAEELREKHPKWFGCIAYSYVNGKLHAGHVFSQSKVEFGAGTARMSGKRALFPMGWHATGMPIPAVADKLKYEIEKFGRGFEGYKEEEEEAEEPAPVTTVKRDDVTKFTTKKSKATAKTAKAKYQFQIMQSMGIPTEQIHLFADAQYWLTFFPHLGQQDVTSLGFRVDWRRSFITTDINPYYDAFIRWQMNRLKELGKIKFGKRYTVYSIKDGQPCMDHDRSEGEGVGPQEYTGLKMKVLEWAPKAKEALESKLPADASVYLIPATLRPETMYGQCALFVSPKINYGIFKASDKEYYLVTHRASRNMAYQGVFAKEGEIEHLTDISGADVVGSLVNAPLSVHSEGVRVLPMDTILPSKGTGVVSCVPSDSPADWITLMDLRKKAAYYGIEQAWAELDVVPVIDTPMGDLIAKSLCEQLKIGSPKDTVQLEKAKDTAYTEGFYKGTMKVGDYKGEAVETAKPKVRKQLIDGGLAFVYSEPERKVISRSADECIVALMDQWYLDYGEPTWRDQALEWVANADGKGLETFGNETRNAFEGVLNWLNQWACARSYGLGTKLPFDPKFVVESLSDSTIYMAYYTICHFLHADIYGKEPGTLNVSADQMTDDVWDAIFCRRELDDEVINASGISKESLQTMKRSFEYFYPLDLRSSGKDLIGNHLTFFLYIHIAIFPKKYWPRAIRTNGHLLLNGEKMSKSTGNFMTLEDMAKKYGADASRIGLADAGDTMGDSNFEEDVANQAILRLHTARDWCEETVKNKSELRTGEYNYFDEIFNNDLNALAKETIAQYKETSYKLALKAGFYDLNNALSFYRESTASSKMHVDLAIRFIELQCLLIAVIAPHWADSVWQEILQKPQSIQLELFPERKLAFDETKVLLSMVDYLKRSANLAEVQIIKAQEGGNGTDVVTGAAIDKAAMPANAESALPGSPAFLFANVE</sequence>
<dbReference type="PANTHER" id="PTHR45794">
    <property type="entry name" value="LEUCYL-TRNA SYNTHETASE"/>
    <property type="match status" value="1"/>
</dbReference>
<evidence type="ECO:0000259" key="11">
    <source>
        <dbReference type="Pfam" id="PF00133"/>
    </source>
</evidence>
<feature type="signal peptide" evidence="10">
    <location>
        <begin position="1"/>
        <end position="17"/>
    </location>
</feature>
<evidence type="ECO:0000256" key="7">
    <source>
        <dbReference type="ARBA" id="ARBA00023146"/>
    </source>
</evidence>
<dbReference type="InterPro" id="IPR002300">
    <property type="entry name" value="aa-tRNA-synth_Ia"/>
</dbReference>
<feature type="chain" id="PRO_5002565953" description="leucine--tRNA ligase" evidence="10">
    <location>
        <begin position="18"/>
        <end position="1604"/>
    </location>
</feature>
<evidence type="ECO:0000256" key="1">
    <source>
        <dbReference type="ARBA" id="ARBA00005594"/>
    </source>
</evidence>
<gene>
    <name evidence="14" type="ORF">BN1708_010083</name>
</gene>
<feature type="domain" description="Metallo-beta-lactamase" evidence="12">
    <location>
        <begin position="356"/>
        <end position="415"/>
    </location>
</feature>
<evidence type="ECO:0000256" key="5">
    <source>
        <dbReference type="ARBA" id="ARBA00022840"/>
    </source>
</evidence>
<keyword evidence="15" id="KW-1185">Reference proteome</keyword>
<dbReference type="Pfam" id="PF08264">
    <property type="entry name" value="Anticodon_1"/>
    <property type="match status" value="1"/>
</dbReference>
<name>A0A0G4KN58_VERLO</name>
<dbReference type="Pfam" id="PF00133">
    <property type="entry name" value="tRNA-synt_1"/>
    <property type="match status" value="2"/>
</dbReference>
<dbReference type="STRING" id="100787.A0A0G4KN58"/>
<dbReference type="SUPFAM" id="SSF52374">
    <property type="entry name" value="Nucleotidylyl transferase"/>
    <property type="match status" value="1"/>
</dbReference>
<dbReference type="PANTHER" id="PTHR45794:SF1">
    <property type="entry name" value="LEUCINE--TRNA LIGASE, CYTOPLASMIC"/>
    <property type="match status" value="1"/>
</dbReference>
<dbReference type="SUPFAM" id="SSF50677">
    <property type="entry name" value="ValRS/IleRS/LeuRS editing domain"/>
    <property type="match status" value="1"/>
</dbReference>
<dbReference type="GO" id="GO:0004823">
    <property type="term" value="F:leucine-tRNA ligase activity"/>
    <property type="evidence" value="ECO:0007669"/>
    <property type="project" value="UniProtKB-EC"/>
</dbReference>
<evidence type="ECO:0000256" key="2">
    <source>
        <dbReference type="ARBA" id="ARBA00013164"/>
    </source>
</evidence>
<evidence type="ECO:0000256" key="9">
    <source>
        <dbReference type="ARBA" id="ARBA00047469"/>
    </source>
</evidence>
<dbReference type="GO" id="GO:0005524">
    <property type="term" value="F:ATP binding"/>
    <property type="evidence" value="ECO:0007669"/>
    <property type="project" value="UniProtKB-KW"/>
</dbReference>
<keyword evidence="5" id="KW-0067">ATP-binding</keyword>
<keyword evidence="3" id="KW-0436">Ligase</keyword>
<feature type="domain" description="Aminoacyl-tRNA synthetase class Ia" evidence="11">
    <location>
        <begin position="675"/>
        <end position="739"/>
    </location>
</feature>
<dbReference type="InterPro" id="IPR001279">
    <property type="entry name" value="Metallo-B-lactamas"/>
</dbReference>
<protein>
    <recommendedName>
        <fullName evidence="2">leucine--tRNA ligase</fullName>
        <ecNumber evidence="2">6.1.1.4</ecNumber>
    </recommendedName>
    <alternativeName>
        <fullName evidence="8">Leucyl-tRNA synthetase</fullName>
    </alternativeName>
</protein>
<dbReference type="NCBIfam" id="TIGR00395">
    <property type="entry name" value="leuS_arch"/>
    <property type="match status" value="1"/>
</dbReference>
<dbReference type="EC" id="6.1.1.4" evidence="2"/>
<dbReference type="GO" id="GO:0002161">
    <property type="term" value="F:aminoacyl-tRNA deacylase activity"/>
    <property type="evidence" value="ECO:0007669"/>
    <property type="project" value="InterPro"/>
</dbReference>
<feature type="domain" description="Aminoacyl-tRNA synthetase class Ia" evidence="11">
    <location>
        <begin position="825"/>
        <end position="1399"/>
    </location>
</feature>
<evidence type="ECO:0000256" key="4">
    <source>
        <dbReference type="ARBA" id="ARBA00022741"/>
    </source>
</evidence>
<dbReference type="EMBL" id="CVQH01002669">
    <property type="protein sequence ID" value="CRK11208.1"/>
    <property type="molecule type" value="Genomic_DNA"/>
</dbReference>
<reference evidence="14 15" key="1">
    <citation type="submission" date="2015-05" db="EMBL/GenBank/DDBJ databases">
        <authorList>
            <person name="Wang D.B."/>
            <person name="Wang M."/>
        </authorList>
    </citation>
    <scope>NUCLEOTIDE SEQUENCE [LARGE SCALE GENOMIC DNA]</scope>
    <source>
        <strain evidence="14">VL1</strain>
    </source>
</reference>
<dbReference type="SUPFAM" id="SSF56281">
    <property type="entry name" value="Metallo-hydrolase/oxidoreductase"/>
    <property type="match status" value="1"/>
</dbReference>